<evidence type="ECO:0000259" key="7">
    <source>
        <dbReference type="PROSITE" id="PS50093"/>
    </source>
</evidence>
<dbReference type="SUPFAM" id="SSF52743">
    <property type="entry name" value="Subtilisin-like"/>
    <property type="match status" value="1"/>
</dbReference>
<dbReference type="PANTHER" id="PTHR43806:SF11">
    <property type="entry name" value="CEREVISIN-RELATED"/>
    <property type="match status" value="1"/>
</dbReference>
<comment type="similarity">
    <text evidence="1 5 6">Belongs to the peptidase S8 family.</text>
</comment>
<evidence type="ECO:0000256" key="3">
    <source>
        <dbReference type="ARBA" id="ARBA00022801"/>
    </source>
</evidence>
<name>A0ABX0AHT9_9GAMM</name>
<evidence type="ECO:0000313" key="8">
    <source>
        <dbReference type="EMBL" id="NDK38798.1"/>
    </source>
</evidence>
<dbReference type="PANTHER" id="PTHR43806">
    <property type="entry name" value="PEPTIDASE S8"/>
    <property type="match status" value="1"/>
</dbReference>
<dbReference type="InterPro" id="IPR000601">
    <property type="entry name" value="PKD_dom"/>
</dbReference>
<dbReference type="InterPro" id="IPR022409">
    <property type="entry name" value="PKD/Chitinase_dom"/>
</dbReference>
<proteinExistence type="inferred from homology"/>
<comment type="caution">
    <text evidence="8">The sequence shown here is derived from an EMBL/GenBank/DDBJ whole genome shotgun (WGS) entry which is preliminary data.</text>
</comment>
<feature type="active site" description="Charge relay system" evidence="5">
    <location>
        <position position="218"/>
    </location>
</feature>
<dbReference type="InterPro" id="IPR037045">
    <property type="entry name" value="S8pro/Inhibitor_I9_sf"/>
</dbReference>
<dbReference type="InterPro" id="IPR022398">
    <property type="entry name" value="Peptidase_S8_His-AS"/>
</dbReference>
<dbReference type="Gene3D" id="2.60.40.10">
    <property type="entry name" value="Immunoglobulins"/>
    <property type="match status" value="1"/>
</dbReference>
<dbReference type="CDD" id="cd04077">
    <property type="entry name" value="Peptidases_S8_PCSK9_ProteinaseK_like"/>
    <property type="match status" value="1"/>
</dbReference>
<feature type="active site" description="Charge relay system" evidence="5">
    <location>
        <position position="185"/>
    </location>
</feature>
<dbReference type="InterPro" id="IPR023828">
    <property type="entry name" value="Peptidase_S8_Ser-AS"/>
</dbReference>
<evidence type="ECO:0000256" key="1">
    <source>
        <dbReference type="ARBA" id="ARBA00011073"/>
    </source>
</evidence>
<dbReference type="Pfam" id="PF00082">
    <property type="entry name" value="Peptidase_S8"/>
    <property type="match status" value="1"/>
</dbReference>
<dbReference type="PROSITE" id="PS51892">
    <property type="entry name" value="SUBTILASE"/>
    <property type="match status" value="1"/>
</dbReference>
<keyword evidence="3 5" id="KW-0378">Hydrolase</keyword>
<reference evidence="8 9" key="1">
    <citation type="submission" date="2018-07" db="EMBL/GenBank/DDBJ databases">
        <title>Whole genome Sequencing of Pseudoxanthomonas gei KCTC 32298 (T).</title>
        <authorList>
            <person name="Kumar S."/>
            <person name="Bansal K."/>
            <person name="Kaur A."/>
            <person name="Patil P."/>
            <person name="Sharma S."/>
            <person name="Patil P.B."/>
        </authorList>
    </citation>
    <scope>NUCLEOTIDE SEQUENCE [LARGE SCALE GENOMIC DNA]</scope>
    <source>
        <strain evidence="8 9">KCTC 32298</strain>
    </source>
</reference>
<dbReference type="SUPFAM" id="SSF49299">
    <property type="entry name" value="PKD domain"/>
    <property type="match status" value="1"/>
</dbReference>
<dbReference type="SMART" id="SM00089">
    <property type="entry name" value="PKD"/>
    <property type="match status" value="1"/>
</dbReference>
<accession>A0ABX0AHT9</accession>
<dbReference type="InterPro" id="IPR015500">
    <property type="entry name" value="Peptidase_S8_subtilisin-rel"/>
</dbReference>
<sequence>MHQPLVSLPGTHMTATTPRRFRANGQVHTNAAGQGIRSCALAAAIALSLSFTAAAGELRFAKEPVPGQYIVVLKESASGTKLETSRKPSTGAVAGQMGRSYGVRVLRSYDAALRGFVVKASDKSLANLVADPRVAYVEEDGVVRIAETQTRPTWGLDRVDQRNLPLDNAYSYVTTAATVHAYIIDTGIYPANKDFGGRVSGGFSAVNDGNGTVDCHYHGTHVAGTVGGATWGVAKQVQLHPVRVLGCGGEGTYSEVIAGVDWVAANHVNPAVANLSLGGGASQALDDAIGRLVASGVVTVVAAGNNGADACGFSPARAPAAITVGATSATDARAGFSNFGSCVDLFAPGVGIKSAGNTTPDSTNILDGTSMASPHVAGAAALFLALEPNATPARTTAAILNASSRNKVANASGSPNLLLFSRAFNTINGPVFVDFTATSTGLIARFADTSTSNSGSIVSRSWDFGDGGKSSVAKPTHVYPRSGVYTVTETVTDNADYTESRSKTLTIR</sequence>
<dbReference type="InterPro" id="IPR013783">
    <property type="entry name" value="Ig-like_fold"/>
</dbReference>
<dbReference type="Pfam" id="PF18911">
    <property type="entry name" value="PKD_4"/>
    <property type="match status" value="1"/>
</dbReference>
<dbReference type="Pfam" id="PF05922">
    <property type="entry name" value="Inhibitor_I9"/>
    <property type="match status" value="1"/>
</dbReference>
<dbReference type="SUPFAM" id="SSF54897">
    <property type="entry name" value="Protease propeptides/inhibitors"/>
    <property type="match status" value="1"/>
</dbReference>
<dbReference type="PROSITE" id="PS00137">
    <property type="entry name" value="SUBTILASE_HIS"/>
    <property type="match status" value="1"/>
</dbReference>
<dbReference type="InterPro" id="IPR034193">
    <property type="entry name" value="PCSK9_ProteinaseK-like"/>
</dbReference>
<dbReference type="InterPro" id="IPR000209">
    <property type="entry name" value="Peptidase_S8/S53_dom"/>
</dbReference>
<organism evidence="8 9">
    <name type="scientific">Pseudoxanthomonas gei</name>
    <dbReference type="NCBI Taxonomy" id="1383030"/>
    <lineage>
        <taxon>Bacteria</taxon>
        <taxon>Pseudomonadati</taxon>
        <taxon>Pseudomonadota</taxon>
        <taxon>Gammaproteobacteria</taxon>
        <taxon>Lysobacterales</taxon>
        <taxon>Lysobacteraceae</taxon>
        <taxon>Pseudoxanthomonas</taxon>
    </lineage>
</organism>
<evidence type="ECO:0000256" key="5">
    <source>
        <dbReference type="PROSITE-ProRule" id="PRU01240"/>
    </source>
</evidence>
<dbReference type="InterPro" id="IPR010259">
    <property type="entry name" value="S8pro/Inhibitor_I9"/>
</dbReference>
<dbReference type="PROSITE" id="PS00138">
    <property type="entry name" value="SUBTILASE_SER"/>
    <property type="match status" value="1"/>
</dbReference>
<gene>
    <name evidence="8" type="ORF">DT603_08095</name>
</gene>
<keyword evidence="9" id="KW-1185">Reference proteome</keyword>
<dbReference type="InterPro" id="IPR036852">
    <property type="entry name" value="Peptidase_S8/S53_dom_sf"/>
</dbReference>
<keyword evidence="2 5" id="KW-0645">Protease</keyword>
<dbReference type="PRINTS" id="PR00723">
    <property type="entry name" value="SUBTILISIN"/>
</dbReference>
<dbReference type="Gene3D" id="3.40.50.200">
    <property type="entry name" value="Peptidase S8/S53 domain"/>
    <property type="match status" value="1"/>
</dbReference>
<dbReference type="CDD" id="cd00146">
    <property type="entry name" value="PKD"/>
    <property type="match status" value="1"/>
</dbReference>
<dbReference type="InterPro" id="IPR023827">
    <property type="entry name" value="Peptidase_S8_Asp-AS"/>
</dbReference>
<feature type="domain" description="PKD" evidence="7">
    <location>
        <begin position="430"/>
        <end position="508"/>
    </location>
</feature>
<dbReference type="Gene3D" id="3.30.70.80">
    <property type="entry name" value="Peptidase S8 propeptide/proteinase inhibitor I9"/>
    <property type="match status" value="1"/>
</dbReference>
<dbReference type="InterPro" id="IPR050131">
    <property type="entry name" value="Peptidase_S8_subtilisin-like"/>
</dbReference>
<evidence type="ECO:0000256" key="4">
    <source>
        <dbReference type="ARBA" id="ARBA00022825"/>
    </source>
</evidence>
<evidence type="ECO:0000313" key="9">
    <source>
        <dbReference type="Proteomes" id="UP001429354"/>
    </source>
</evidence>
<dbReference type="Proteomes" id="UP001429354">
    <property type="component" value="Unassembled WGS sequence"/>
</dbReference>
<keyword evidence="4 5" id="KW-0720">Serine protease</keyword>
<dbReference type="PROSITE" id="PS50093">
    <property type="entry name" value="PKD"/>
    <property type="match status" value="1"/>
</dbReference>
<evidence type="ECO:0000256" key="6">
    <source>
        <dbReference type="RuleBase" id="RU003355"/>
    </source>
</evidence>
<dbReference type="InterPro" id="IPR035986">
    <property type="entry name" value="PKD_dom_sf"/>
</dbReference>
<dbReference type="PROSITE" id="PS00136">
    <property type="entry name" value="SUBTILASE_ASP"/>
    <property type="match status" value="1"/>
</dbReference>
<dbReference type="EMBL" id="QOVG01000004">
    <property type="protein sequence ID" value="NDK38798.1"/>
    <property type="molecule type" value="Genomic_DNA"/>
</dbReference>
<feature type="active site" description="Charge relay system" evidence="5">
    <location>
        <position position="370"/>
    </location>
</feature>
<protein>
    <submittedName>
        <fullName evidence="8">PKD domain-containing protein</fullName>
    </submittedName>
</protein>
<evidence type="ECO:0000256" key="2">
    <source>
        <dbReference type="ARBA" id="ARBA00022670"/>
    </source>
</evidence>